<comment type="caution">
    <text evidence="1">The sequence shown here is derived from an EMBL/GenBank/DDBJ whole genome shotgun (WGS) entry which is preliminary data.</text>
</comment>
<dbReference type="EMBL" id="CAJVPL010000765">
    <property type="protein sequence ID" value="CAG8527854.1"/>
    <property type="molecule type" value="Genomic_DNA"/>
</dbReference>
<evidence type="ECO:0000313" key="2">
    <source>
        <dbReference type="Proteomes" id="UP000789831"/>
    </source>
</evidence>
<dbReference type="AlphaFoldDB" id="A0A9N9FEP5"/>
<proteinExistence type="predicted"/>
<organism evidence="1 2">
    <name type="scientific">Ambispora gerdemannii</name>
    <dbReference type="NCBI Taxonomy" id="144530"/>
    <lineage>
        <taxon>Eukaryota</taxon>
        <taxon>Fungi</taxon>
        <taxon>Fungi incertae sedis</taxon>
        <taxon>Mucoromycota</taxon>
        <taxon>Glomeromycotina</taxon>
        <taxon>Glomeromycetes</taxon>
        <taxon>Archaeosporales</taxon>
        <taxon>Ambisporaceae</taxon>
        <taxon>Ambispora</taxon>
    </lineage>
</organism>
<accession>A0A9N9FEP5</accession>
<reference evidence="1" key="1">
    <citation type="submission" date="2021-06" db="EMBL/GenBank/DDBJ databases">
        <authorList>
            <person name="Kallberg Y."/>
            <person name="Tangrot J."/>
            <person name="Rosling A."/>
        </authorList>
    </citation>
    <scope>NUCLEOTIDE SEQUENCE</scope>
    <source>
        <strain evidence="1">MT106</strain>
    </source>
</reference>
<evidence type="ECO:0000313" key="1">
    <source>
        <dbReference type="EMBL" id="CAG8527854.1"/>
    </source>
</evidence>
<keyword evidence="2" id="KW-1185">Reference proteome</keyword>
<gene>
    <name evidence="1" type="ORF">AGERDE_LOCUS5563</name>
</gene>
<dbReference type="Proteomes" id="UP000789831">
    <property type="component" value="Unassembled WGS sequence"/>
</dbReference>
<protein>
    <submittedName>
        <fullName evidence="1">5087_t:CDS:1</fullName>
    </submittedName>
</protein>
<sequence>MRAVHYLKVKAATGHRSDYPFTCLIIDQMSPVFPWFSGV</sequence>
<name>A0A9N9FEP5_9GLOM</name>